<name>A0A1P8WLW1_9PLAN</name>
<dbReference type="EMBL" id="CP017641">
    <property type="protein sequence ID" value="APZ95044.1"/>
    <property type="molecule type" value="Genomic_DNA"/>
</dbReference>
<dbReference type="RefSeq" id="WP_077026263.1">
    <property type="nucleotide sequence ID" value="NZ_CP017641.1"/>
</dbReference>
<gene>
    <name evidence="1" type="ORF">Fuma_04696</name>
</gene>
<accession>A0A1P8WLW1</accession>
<organism evidence="1 2">
    <name type="scientific">Fuerstiella marisgermanici</name>
    <dbReference type="NCBI Taxonomy" id="1891926"/>
    <lineage>
        <taxon>Bacteria</taxon>
        <taxon>Pseudomonadati</taxon>
        <taxon>Planctomycetota</taxon>
        <taxon>Planctomycetia</taxon>
        <taxon>Planctomycetales</taxon>
        <taxon>Planctomycetaceae</taxon>
        <taxon>Fuerstiella</taxon>
    </lineage>
</organism>
<dbReference type="OrthoDB" id="9809583at2"/>
<evidence type="ECO:0000313" key="1">
    <source>
        <dbReference type="EMBL" id="APZ95044.1"/>
    </source>
</evidence>
<dbReference type="Proteomes" id="UP000187735">
    <property type="component" value="Chromosome"/>
</dbReference>
<proteinExistence type="predicted"/>
<protein>
    <submittedName>
        <fullName evidence="1">Uncharacterized protein</fullName>
    </submittedName>
</protein>
<reference evidence="1 2" key="1">
    <citation type="journal article" date="2016" name="Front. Microbiol.">
        <title>Fuerstia marisgermanicae gen. nov., sp. nov., an Unusual Member of the Phylum Planctomycetes from the German Wadden Sea.</title>
        <authorList>
            <person name="Kohn T."/>
            <person name="Heuer A."/>
            <person name="Jogler M."/>
            <person name="Vollmers J."/>
            <person name="Boedeker C."/>
            <person name="Bunk B."/>
            <person name="Rast P."/>
            <person name="Borchert D."/>
            <person name="Glockner I."/>
            <person name="Freese H.M."/>
            <person name="Klenk H.P."/>
            <person name="Overmann J."/>
            <person name="Kaster A.K."/>
            <person name="Rohde M."/>
            <person name="Wiegand S."/>
            <person name="Jogler C."/>
        </authorList>
    </citation>
    <scope>NUCLEOTIDE SEQUENCE [LARGE SCALE GENOMIC DNA]</scope>
    <source>
        <strain evidence="1 2">NH11</strain>
    </source>
</reference>
<dbReference type="STRING" id="1891926.Fuma_04696"/>
<keyword evidence="2" id="KW-1185">Reference proteome</keyword>
<sequence length="367" mass="40699">MNHRRNNGLLVLILAAICNGDFVRADDPKPAEPLRAVMLLPSDVTTAELAALKTNDSNAVVLRLTGLSDDDRQREVAAAKRILKAELQLYYWIEIARCPDLANAHPEWMASLQGHSEWRRLFDDPPEPDKNSEVVKNYPWVPILYEEAFAAHLQRVRRLLEDKPTATGIFLNDLQGGPSACGCGHHLCRWTADYGPIKTARPTGDDAAARFVQAVSKIAPDSHCIPVWATECEKHDGADDGLCAGVGCFKGICWKAWTSQLTSVAEQSEQIAVLAPFKSFQRDLPVYDKPAGWVTFALKSFQTFPVANNARPVPASRLIAVLQGWDVSPPEIDAQIQRAAEAGTSNYVVVRTKIDQSWQPRLHRFTE</sequence>
<evidence type="ECO:0000313" key="2">
    <source>
        <dbReference type="Proteomes" id="UP000187735"/>
    </source>
</evidence>
<dbReference type="AlphaFoldDB" id="A0A1P8WLW1"/>
<dbReference type="KEGG" id="fmr:Fuma_04696"/>